<feature type="domain" description="Glycosyltransferase subfamily 4-like N-terminal" evidence="2">
    <location>
        <begin position="18"/>
        <end position="176"/>
    </location>
</feature>
<dbReference type="Pfam" id="PF00534">
    <property type="entry name" value="Glycos_transf_1"/>
    <property type="match status" value="1"/>
</dbReference>
<dbReference type="Gene3D" id="3.40.50.2000">
    <property type="entry name" value="Glycogen Phosphorylase B"/>
    <property type="match status" value="2"/>
</dbReference>
<dbReference type="InterPro" id="IPR050194">
    <property type="entry name" value="Glycosyltransferase_grp1"/>
</dbReference>
<dbReference type="AlphaFoldDB" id="A0A1Q9HIK0"/>
<dbReference type="InterPro" id="IPR001296">
    <property type="entry name" value="Glyco_trans_1"/>
</dbReference>
<dbReference type="PANTHER" id="PTHR45947">
    <property type="entry name" value="SULFOQUINOVOSYL TRANSFERASE SQD2"/>
    <property type="match status" value="1"/>
</dbReference>
<dbReference type="RefSeq" id="WP_075707449.1">
    <property type="nucleotide sequence ID" value="NZ_MJMJ01000012.1"/>
</dbReference>
<dbReference type="EMBL" id="MJMJ01000012">
    <property type="protein sequence ID" value="OLQ90143.1"/>
    <property type="molecule type" value="Genomic_DNA"/>
</dbReference>
<organism evidence="3 4">
    <name type="scientific">Vibrio panuliri</name>
    <dbReference type="NCBI Taxonomy" id="1381081"/>
    <lineage>
        <taxon>Bacteria</taxon>
        <taxon>Pseudomonadati</taxon>
        <taxon>Pseudomonadota</taxon>
        <taxon>Gammaproteobacteria</taxon>
        <taxon>Vibrionales</taxon>
        <taxon>Vibrionaceae</taxon>
        <taxon>Vibrio</taxon>
    </lineage>
</organism>
<dbReference type="SUPFAM" id="SSF53756">
    <property type="entry name" value="UDP-Glycosyltransferase/glycogen phosphorylase"/>
    <property type="match status" value="1"/>
</dbReference>
<sequence length="410" mass="46449">MQFRQKILFVHYGDNWIRGSERCLLDLISHLDSEQFEAVVWTNNSMLLPHLKQLQVEYQIDNFPILLGWQAPKADINSWAKLVRKGKKLIKQHQIDLVHVNSAAPCQWMSIATRQSGCPMLTHLHSDYLSRDRATLGVHLSPFVMTASHAISHNLLKDGYPKERLNVVHNGINIQRLEEQPQVDVVEQLELDDDAIIYATVGSLIHRKGVDRILIALRHLLLEYPNSHLVVIGDGEERNNLQQACRTLHLEGHVHFVGEQSNVLGWLKGCHAFVSAAREEAFGLVIAEAAVANLPIVAPFEGGIPEVVQHGETALLFANHGYGPLLDMMRCIQSHPYDCQAIAHNAHKHVKKNFTVERYVEQIEHLYQQILQAERLDFPPLKDGLKPIKTAIAKRKKDGGDYDLSTQHHL</sequence>
<feature type="domain" description="Glycosyl transferase family 1" evidence="1">
    <location>
        <begin position="187"/>
        <end position="320"/>
    </location>
</feature>
<dbReference type="InterPro" id="IPR028098">
    <property type="entry name" value="Glyco_trans_4-like_N"/>
</dbReference>
<evidence type="ECO:0000313" key="4">
    <source>
        <dbReference type="Proteomes" id="UP000186313"/>
    </source>
</evidence>
<dbReference type="GO" id="GO:0016757">
    <property type="term" value="F:glycosyltransferase activity"/>
    <property type="evidence" value="ECO:0007669"/>
    <property type="project" value="InterPro"/>
</dbReference>
<name>A0A1Q9HIK0_9VIBR</name>
<dbReference type="STRING" id="1381081.BIY22_03830"/>
<dbReference type="CDD" id="cd03811">
    <property type="entry name" value="GT4_GT28_WabH-like"/>
    <property type="match status" value="1"/>
</dbReference>
<gene>
    <name evidence="3" type="ORF">BIY22_03830</name>
</gene>
<protein>
    <submittedName>
        <fullName evidence="3">Glycosyltransferase</fullName>
    </submittedName>
</protein>
<dbReference type="PANTHER" id="PTHR45947:SF14">
    <property type="entry name" value="SLL1723 PROTEIN"/>
    <property type="match status" value="1"/>
</dbReference>
<reference evidence="3 4" key="1">
    <citation type="submission" date="2016-09" db="EMBL/GenBank/DDBJ databases">
        <title>Genomic Taxonomy of the Vibrionaceae.</title>
        <authorList>
            <person name="Gonzalez-Castillo A."/>
            <person name="Gomez-Gil B."/>
            <person name="Enciso-Ibarra K."/>
        </authorList>
    </citation>
    <scope>NUCLEOTIDE SEQUENCE [LARGE SCALE GENOMIC DNA]</scope>
    <source>
        <strain evidence="3 4">CAIM 703</strain>
    </source>
</reference>
<dbReference type="OrthoDB" id="9768937at2"/>
<accession>A0A1Q9HIK0</accession>
<evidence type="ECO:0000313" key="3">
    <source>
        <dbReference type="EMBL" id="OLQ90143.1"/>
    </source>
</evidence>
<dbReference type="Pfam" id="PF13439">
    <property type="entry name" value="Glyco_transf_4"/>
    <property type="match status" value="1"/>
</dbReference>
<evidence type="ECO:0000259" key="2">
    <source>
        <dbReference type="Pfam" id="PF13439"/>
    </source>
</evidence>
<dbReference type="Proteomes" id="UP000186313">
    <property type="component" value="Unassembled WGS sequence"/>
</dbReference>
<proteinExistence type="predicted"/>
<evidence type="ECO:0000259" key="1">
    <source>
        <dbReference type="Pfam" id="PF00534"/>
    </source>
</evidence>
<comment type="caution">
    <text evidence="3">The sequence shown here is derived from an EMBL/GenBank/DDBJ whole genome shotgun (WGS) entry which is preliminary data.</text>
</comment>
<keyword evidence="3" id="KW-0808">Transferase</keyword>